<dbReference type="Pfam" id="PF03456">
    <property type="entry name" value="uDENN"/>
    <property type="match status" value="1"/>
</dbReference>
<evidence type="ECO:0000313" key="4">
    <source>
        <dbReference type="Proteomes" id="UP000814243"/>
    </source>
</evidence>
<evidence type="ECO:0000259" key="2">
    <source>
        <dbReference type="PROSITE" id="PS50211"/>
    </source>
</evidence>
<protein>
    <recommendedName>
        <fullName evidence="2">UDENN domain-containing protein</fullName>
    </recommendedName>
</protein>
<dbReference type="Pfam" id="PF02141">
    <property type="entry name" value="DENN"/>
    <property type="match status" value="1"/>
</dbReference>
<proteinExistence type="predicted"/>
<accession>A0A922MPR3</accession>
<dbReference type="PROSITE" id="PS50211">
    <property type="entry name" value="DENN"/>
    <property type="match status" value="1"/>
</dbReference>
<organism evidence="3 4">
    <name type="scientific">Spodoptera exigua</name>
    <name type="common">Beet armyworm</name>
    <name type="synonym">Noctua fulgens</name>
    <dbReference type="NCBI Taxonomy" id="7107"/>
    <lineage>
        <taxon>Eukaryota</taxon>
        <taxon>Metazoa</taxon>
        <taxon>Ecdysozoa</taxon>
        <taxon>Arthropoda</taxon>
        <taxon>Hexapoda</taxon>
        <taxon>Insecta</taxon>
        <taxon>Pterygota</taxon>
        <taxon>Neoptera</taxon>
        <taxon>Endopterygota</taxon>
        <taxon>Lepidoptera</taxon>
        <taxon>Glossata</taxon>
        <taxon>Ditrysia</taxon>
        <taxon>Noctuoidea</taxon>
        <taxon>Noctuidae</taxon>
        <taxon>Amphipyrinae</taxon>
        <taxon>Spodoptera</taxon>
    </lineage>
</organism>
<name>A0A922MPR3_SPOEX</name>
<dbReference type="InterPro" id="IPR037516">
    <property type="entry name" value="Tripartite_DENN"/>
</dbReference>
<reference evidence="3" key="1">
    <citation type="journal article" date="2021" name="G3 (Bethesda)">
        <title>Genome and transcriptome analysis of the beet armyworm Spodoptera exigua reveals targets for pest control. .</title>
        <authorList>
            <person name="Simon S."/>
            <person name="Breeschoten T."/>
            <person name="Jansen H.J."/>
            <person name="Dirks R.P."/>
            <person name="Schranz M.E."/>
            <person name="Ros V.I.D."/>
        </authorList>
    </citation>
    <scope>NUCLEOTIDE SEQUENCE</scope>
    <source>
        <strain evidence="3">TB_SE_WUR_2020</strain>
    </source>
</reference>
<dbReference type="SMART" id="SM00800">
    <property type="entry name" value="uDENN"/>
    <property type="match status" value="1"/>
</dbReference>
<dbReference type="InterPro" id="IPR001194">
    <property type="entry name" value="cDENN_dom"/>
</dbReference>
<dbReference type="EMBL" id="JACEFF010000259">
    <property type="protein sequence ID" value="KAH9641021.1"/>
    <property type="molecule type" value="Genomic_DNA"/>
</dbReference>
<evidence type="ECO:0000256" key="1">
    <source>
        <dbReference type="SAM" id="MobiDB-lite"/>
    </source>
</evidence>
<feature type="region of interest" description="Disordered" evidence="1">
    <location>
        <begin position="180"/>
        <end position="206"/>
    </location>
</feature>
<comment type="caution">
    <text evidence="3">The sequence shown here is derived from an EMBL/GenBank/DDBJ whole genome shotgun (WGS) entry which is preliminary data.</text>
</comment>
<dbReference type="PANTHER" id="PTHR13008:SF7">
    <property type="entry name" value="MAP KINASE-ACTIVATING DEATH DOMAIN PROTEIN"/>
    <property type="match status" value="1"/>
</dbReference>
<dbReference type="PANTHER" id="PTHR13008">
    <property type="entry name" value="MAP-KINASE ACTIVATING DEATH DOMAIN PROTEIN MADD /DENN/AEX-3 C.ELEGANS"/>
    <property type="match status" value="1"/>
</dbReference>
<feature type="domain" description="UDENN" evidence="2">
    <location>
        <begin position="14"/>
        <end position="346"/>
    </location>
</feature>
<sequence length="346" mass="38752">MDIQKQHLCPRLVDYLTIVGAKPYTSGKGLAPVQAPELLRRYPLTNHDDFPLPLDMVYFCQPEGCVSVGPRRAPGHLASRDTTSFVFQLTDKDSGKTRFGICVNFYRAVERAQAPGPRERSMLRRESWRKSMEKSSDSAFSSVLAIELRLRRSECSSDYRSSNVAPSDSERDCSATLAPRLAPAPDSESGGSHSHSPSPRATRKRQRIRNHSLTSLCLLSHHPFFSTFRECLFILKKLIDACNESSSPRRVGASRQILRDTVWSVLTGQAYDNTPTIVLHDVKEIETWILRLLSAPVPVPGKTRLELEVLSPTAHSPLLFALPDHTRFTLVDFPLHLPLELLGKSL</sequence>
<feature type="compositionally biased region" description="Low complexity" evidence="1">
    <location>
        <begin position="189"/>
        <end position="199"/>
    </location>
</feature>
<dbReference type="InterPro" id="IPR039980">
    <property type="entry name" value="MADD"/>
</dbReference>
<dbReference type="GO" id="GO:0005085">
    <property type="term" value="F:guanyl-nucleotide exchange factor activity"/>
    <property type="evidence" value="ECO:0007669"/>
    <property type="project" value="TreeGrafter"/>
</dbReference>
<dbReference type="InterPro" id="IPR005113">
    <property type="entry name" value="uDENN_dom"/>
</dbReference>
<gene>
    <name evidence="3" type="ORF">HF086_015117</name>
</gene>
<dbReference type="Gene3D" id="3.30.450.200">
    <property type="match status" value="1"/>
</dbReference>
<evidence type="ECO:0000313" key="3">
    <source>
        <dbReference type="EMBL" id="KAH9641021.1"/>
    </source>
</evidence>
<dbReference type="Proteomes" id="UP000814243">
    <property type="component" value="Unassembled WGS sequence"/>
</dbReference>
<dbReference type="GO" id="GO:0032483">
    <property type="term" value="P:regulation of Rab protein signal transduction"/>
    <property type="evidence" value="ECO:0007669"/>
    <property type="project" value="TreeGrafter"/>
</dbReference>
<dbReference type="GO" id="GO:0042981">
    <property type="term" value="P:regulation of apoptotic process"/>
    <property type="evidence" value="ECO:0007669"/>
    <property type="project" value="TreeGrafter"/>
</dbReference>
<dbReference type="GO" id="GO:0005829">
    <property type="term" value="C:cytosol"/>
    <property type="evidence" value="ECO:0007669"/>
    <property type="project" value="TreeGrafter"/>
</dbReference>
<dbReference type="AlphaFoldDB" id="A0A922MPR3"/>